<dbReference type="Gene3D" id="3.90.1150.10">
    <property type="entry name" value="Aspartate Aminotransferase, domain 1"/>
    <property type="match status" value="1"/>
</dbReference>
<dbReference type="InterPro" id="IPR016454">
    <property type="entry name" value="Cysteine_dSase"/>
</dbReference>
<dbReference type="RefSeq" id="WP_249831938.1">
    <property type="nucleotide sequence ID" value="NZ_JAMGBE010000003.1"/>
</dbReference>
<keyword evidence="7" id="KW-0663">Pyridoxal phosphate</keyword>
<dbReference type="InterPro" id="IPR015424">
    <property type="entry name" value="PyrdxlP-dep_Trfase"/>
</dbReference>
<dbReference type="InterPro" id="IPR015421">
    <property type="entry name" value="PyrdxlP-dep_Trfase_major"/>
</dbReference>
<keyword evidence="6" id="KW-0479">Metal-binding</keyword>
<dbReference type="SUPFAM" id="SSF53383">
    <property type="entry name" value="PLP-dependent transferases"/>
    <property type="match status" value="1"/>
</dbReference>
<comment type="catalytic activity">
    <reaction evidence="10">
        <text>(sulfur carrier)-H + L-cysteine = (sulfur carrier)-SH + L-alanine</text>
        <dbReference type="Rhea" id="RHEA:43892"/>
        <dbReference type="Rhea" id="RHEA-COMP:14737"/>
        <dbReference type="Rhea" id="RHEA-COMP:14739"/>
        <dbReference type="ChEBI" id="CHEBI:29917"/>
        <dbReference type="ChEBI" id="CHEBI:35235"/>
        <dbReference type="ChEBI" id="CHEBI:57972"/>
        <dbReference type="ChEBI" id="CHEBI:64428"/>
        <dbReference type="EC" id="2.8.1.7"/>
    </reaction>
</comment>
<evidence type="ECO:0000256" key="9">
    <source>
        <dbReference type="ARBA" id="ARBA00023014"/>
    </source>
</evidence>
<comment type="cofactor">
    <cofactor evidence="1">
        <name>pyridoxal 5'-phosphate</name>
        <dbReference type="ChEBI" id="CHEBI:597326"/>
    </cofactor>
</comment>
<keyword evidence="8" id="KW-0408">Iron</keyword>
<comment type="caution">
    <text evidence="12">The sequence shown here is derived from an EMBL/GenBank/DDBJ whole genome shotgun (WGS) entry which is preliminary data.</text>
</comment>
<evidence type="ECO:0000259" key="11">
    <source>
        <dbReference type="Pfam" id="PF00266"/>
    </source>
</evidence>
<keyword evidence="12" id="KW-0032">Aminotransferase</keyword>
<sequence length="369" mass="38013">MAIGRNVRLLSAFERIYLDHAATTPVLPEAYAAMAGALDVWANPSSPHADGRQARAALEAARRTIAESLGWRHDVIFTSGATEALHIAGSRVKVPGRIIGATEHDAVISAMGASATTAPVGSNGLVDLETLADALNEVPALVAVQHVNNETGVVQPVDRIFAQVREAGSLLLADCAQSAGKLPLPDADFIAISGHKFGAPSGIGALLVKDIGTLSPSGGQERGYRRGTENLAGATAMAAALDSCAFGEAVPRIRELRGRLEKTLLTEGGEVIAANTERSPFIGAYAMPGVASASQLVQFDLAGISVSAGSACSSGSMKASRVLAATGVAQEIAGSVVRVSFGPRTTADNIDRFVNEWCAIRDRAAKAVA</sequence>
<proteinExistence type="inferred from homology"/>
<dbReference type="EMBL" id="JAMGBE010000003">
    <property type="protein sequence ID" value="MCL6730454.1"/>
    <property type="molecule type" value="Genomic_DNA"/>
</dbReference>
<evidence type="ECO:0000256" key="3">
    <source>
        <dbReference type="ARBA" id="ARBA00006490"/>
    </source>
</evidence>
<organism evidence="12 13">
    <name type="scientific">Sphingomonas hankyongi</name>
    <dbReference type="NCBI Taxonomy" id="2908209"/>
    <lineage>
        <taxon>Bacteria</taxon>
        <taxon>Pseudomonadati</taxon>
        <taxon>Pseudomonadota</taxon>
        <taxon>Alphaproteobacteria</taxon>
        <taxon>Sphingomonadales</taxon>
        <taxon>Sphingomonadaceae</taxon>
        <taxon>Sphingomonas</taxon>
    </lineage>
</organism>
<dbReference type="PIRSF" id="PIRSF005572">
    <property type="entry name" value="NifS"/>
    <property type="match status" value="1"/>
</dbReference>
<protein>
    <recommendedName>
        <fullName evidence="4">Cysteine desulfurase</fullName>
    </recommendedName>
</protein>
<evidence type="ECO:0000256" key="2">
    <source>
        <dbReference type="ARBA" id="ARBA00003120"/>
    </source>
</evidence>
<evidence type="ECO:0000256" key="1">
    <source>
        <dbReference type="ARBA" id="ARBA00001933"/>
    </source>
</evidence>
<evidence type="ECO:0000256" key="6">
    <source>
        <dbReference type="ARBA" id="ARBA00022723"/>
    </source>
</evidence>
<evidence type="ECO:0000256" key="10">
    <source>
        <dbReference type="ARBA" id="ARBA00050776"/>
    </source>
</evidence>
<comment type="similarity">
    <text evidence="3">Belongs to the class-V pyridoxal-phosphate-dependent aminotransferase family. NifS/IscS subfamily.</text>
</comment>
<accession>A0ABT0S3L3</accession>
<keyword evidence="9" id="KW-0411">Iron-sulfur</keyword>
<dbReference type="PANTHER" id="PTHR11601">
    <property type="entry name" value="CYSTEINE DESULFURYLASE FAMILY MEMBER"/>
    <property type="match status" value="1"/>
</dbReference>
<keyword evidence="13" id="KW-1185">Reference proteome</keyword>
<dbReference type="PANTHER" id="PTHR11601:SF34">
    <property type="entry name" value="CYSTEINE DESULFURASE"/>
    <property type="match status" value="1"/>
</dbReference>
<evidence type="ECO:0000256" key="7">
    <source>
        <dbReference type="ARBA" id="ARBA00022898"/>
    </source>
</evidence>
<evidence type="ECO:0000256" key="8">
    <source>
        <dbReference type="ARBA" id="ARBA00023004"/>
    </source>
</evidence>
<evidence type="ECO:0000256" key="4">
    <source>
        <dbReference type="ARBA" id="ARBA00013558"/>
    </source>
</evidence>
<dbReference type="Proteomes" id="UP001165342">
    <property type="component" value="Unassembled WGS sequence"/>
</dbReference>
<dbReference type="Gene3D" id="3.40.640.10">
    <property type="entry name" value="Type I PLP-dependent aspartate aminotransferase-like (Major domain)"/>
    <property type="match status" value="1"/>
</dbReference>
<evidence type="ECO:0000313" key="13">
    <source>
        <dbReference type="Proteomes" id="UP001165342"/>
    </source>
</evidence>
<comment type="function">
    <text evidence="2">Catalyzes the removal of elemental sulfur atoms from cysteine to produce alanine. Seems to participate in the biosynthesis of the nitrogenase metalloclusters by providing the inorganic sulfur required for the Fe-S core formation.</text>
</comment>
<dbReference type="Gene3D" id="1.10.260.50">
    <property type="match status" value="1"/>
</dbReference>
<dbReference type="InterPro" id="IPR000192">
    <property type="entry name" value="Aminotrans_V_dom"/>
</dbReference>
<name>A0ABT0S3L3_9SPHN</name>
<evidence type="ECO:0000256" key="5">
    <source>
        <dbReference type="ARBA" id="ARBA00022679"/>
    </source>
</evidence>
<feature type="domain" description="Aminotransferase class V" evidence="11">
    <location>
        <begin position="16"/>
        <end position="353"/>
    </location>
</feature>
<gene>
    <name evidence="12" type="ORF">LZ538_10375</name>
</gene>
<keyword evidence="5" id="KW-0808">Transferase</keyword>
<reference evidence="12" key="1">
    <citation type="submission" date="2022-05" db="EMBL/GenBank/DDBJ databases">
        <authorList>
            <person name="Jo J.-H."/>
            <person name="Im W.-T."/>
        </authorList>
    </citation>
    <scope>NUCLEOTIDE SEQUENCE</scope>
    <source>
        <strain evidence="12">SE220</strain>
    </source>
</reference>
<dbReference type="Pfam" id="PF00266">
    <property type="entry name" value="Aminotran_5"/>
    <property type="match status" value="1"/>
</dbReference>
<dbReference type="InterPro" id="IPR015422">
    <property type="entry name" value="PyrdxlP-dep_Trfase_small"/>
</dbReference>
<evidence type="ECO:0000313" key="12">
    <source>
        <dbReference type="EMBL" id="MCL6730454.1"/>
    </source>
</evidence>
<dbReference type="GO" id="GO:0008483">
    <property type="term" value="F:transaminase activity"/>
    <property type="evidence" value="ECO:0007669"/>
    <property type="project" value="UniProtKB-KW"/>
</dbReference>